<dbReference type="CDD" id="cd00009">
    <property type="entry name" value="AAA"/>
    <property type="match status" value="1"/>
</dbReference>
<dbReference type="PANTHER" id="PTHR32071">
    <property type="entry name" value="TRANSCRIPTIONAL REGULATORY PROTEIN"/>
    <property type="match status" value="1"/>
</dbReference>
<dbReference type="PROSITE" id="PS50110">
    <property type="entry name" value="RESPONSE_REGULATORY"/>
    <property type="match status" value="1"/>
</dbReference>
<dbReference type="SMART" id="SM00448">
    <property type="entry name" value="REC"/>
    <property type="match status" value="1"/>
</dbReference>
<dbReference type="InterPro" id="IPR025943">
    <property type="entry name" value="Sigma_54_int_dom_ATP-bd_2"/>
</dbReference>
<evidence type="ECO:0000256" key="6">
    <source>
        <dbReference type="PROSITE-ProRule" id="PRU00169"/>
    </source>
</evidence>
<dbReference type="SUPFAM" id="SSF52540">
    <property type="entry name" value="P-loop containing nucleoside triphosphate hydrolases"/>
    <property type="match status" value="1"/>
</dbReference>
<accession>A0ABS8D5N0</accession>
<evidence type="ECO:0000313" key="9">
    <source>
        <dbReference type="EMBL" id="MCB6183510.1"/>
    </source>
</evidence>
<dbReference type="EMBL" id="JAJBZT010000004">
    <property type="protein sequence ID" value="MCB6183510.1"/>
    <property type="molecule type" value="Genomic_DNA"/>
</dbReference>
<dbReference type="PROSITE" id="PS50045">
    <property type="entry name" value="SIGMA54_INTERACT_4"/>
    <property type="match status" value="1"/>
</dbReference>
<dbReference type="InterPro" id="IPR002197">
    <property type="entry name" value="HTH_Fis"/>
</dbReference>
<dbReference type="PROSITE" id="PS00688">
    <property type="entry name" value="SIGMA54_INTERACT_3"/>
    <property type="match status" value="1"/>
</dbReference>
<comment type="caution">
    <text evidence="9">The sequence shown here is derived from an EMBL/GenBank/DDBJ whole genome shotgun (WGS) entry which is preliminary data.</text>
</comment>
<dbReference type="InterPro" id="IPR009057">
    <property type="entry name" value="Homeodomain-like_sf"/>
</dbReference>
<organism evidence="9 10">
    <name type="scientific">Leeia speluncae</name>
    <dbReference type="NCBI Taxonomy" id="2884804"/>
    <lineage>
        <taxon>Bacteria</taxon>
        <taxon>Pseudomonadati</taxon>
        <taxon>Pseudomonadota</taxon>
        <taxon>Betaproteobacteria</taxon>
        <taxon>Neisseriales</taxon>
        <taxon>Leeiaceae</taxon>
        <taxon>Leeia</taxon>
    </lineage>
</organism>
<feature type="domain" description="Response regulatory" evidence="8">
    <location>
        <begin position="9"/>
        <end position="123"/>
    </location>
</feature>
<proteinExistence type="predicted"/>
<dbReference type="InterPro" id="IPR058031">
    <property type="entry name" value="AAA_lid_NorR"/>
</dbReference>
<feature type="modified residue" description="4-aspartylphosphate" evidence="6">
    <location>
        <position position="58"/>
    </location>
</feature>
<evidence type="ECO:0000256" key="5">
    <source>
        <dbReference type="ARBA" id="ARBA00023163"/>
    </source>
</evidence>
<dbReference type="InterPro" id="IPR011006">
    <property type="entry name" value="CheY-like_superfamily"/>
</dbReference>
<dbReference type="InterPro" id="IPR003593">
    <property type="entry name" value="AAA+_ATPase"/>
</dbReference>
<dbReference type="RefSeq" id="WP_227180294.1">
    <property type="nucleotide sequence ID" value="NZ_JAJBZT010000004.1"/>
</dbReference>
<evidence type="ECO:0000256" key="3">
    <source>
        <dbReference type="ARBA" id="ARBA00023015"/>
    </source>
</evidence>
<name>A0ABS8D5N0_9NEIS</name>
<evidence type="ECO:0000259" key="7">
    <source>
        <dbReference type="PROSITE" id="PS50045"/>
    </source>
</evidence>
<dbReference type="InterPro" id="IPR002078">
    <property type="entry name" value="Sigma_54_int"/>
</dbReference>
<protein>
    <submittedName>
        <fullName evidence="9">Sigma-54 dependent transcriptional regulator</fullName>
    </submittedName>
</protein>
<dbReference type="Gene3D" id="1.10.8.60">
    <property type="match status" value="1"/>
</dbReference>
<dbReference type="SMART" id="SM00382">
    <property type="entry name" value="AAA"/>
    <property type="match status" value="1"/>
</dbReference>
<evidence type="ECO:0000256" key="4">
    <source>
        <dbReference type="ARBA" id="ARBA00023125"/>
    </source>
</evidence>
<reference evidence="9" key="1">
    <citation type="submission" date="2021-10" db="EMBL/GenBank/DDBJ databases">
        <title>The complete genome sequence of Leeia sp. TBRC 13508.</title>
        <authorList>
            <person name="Charoenyingcharoen P."/>
            <person name="Yukphan P."/>
        </authorList>
    </citation>
    <scope>NUCLEOTIDE SEQUENCE</scope>
    <source>
        <strain evidence="9">TBRC 13508</strain>
    </source>
</reference>
<evidence type="ECO:0000259" key="8">
    <source>
        <dbReference type="PROSITE" id="PS50110"/>
    </source>
</evidence>
<evidence type="ECO:0000256" key="2">
    <source>
        <dbReference type="ARBA" id="ARBA00022840"/>
    </source>
</evidence>
<dbReference type="Gene3D" id="3.40.50.2300">
    <property type="match status" value="1"/>
</dbReference>
<keyword evidence="10" id="KW-1185">Reference proteome</keyword>
<sequence>MTKNKTTYQALIIDDEPDLLELLDLTLLRMGVEVTKASTVAEALSALATKQFHLCLTDMRLPDGEGLQVVEHIQKKGLDVPIAVITAFGSADNAVAALKAGAFDYLSKPVSLEHLRTLIKSALNVDAVKTVSTSKTCSSNPVSTTLLGNSPAIAQAKQLIERVSKSLAPVYITGESGSGKERAARMIHCLSARSNQPFVAVNCGAIPENLMESEFFGYKKGAFTGATEDREGFFQAANGGTIFLDEVADLPLAMQVKLLRVIQEKKVRPLGMTQELPVDVRVISATHQNLANCVEEGRFRQDLFYRLNVISIRMPSLREMRDDVFSITETILHRLADGYPSGVPLLSASAKTALLKYDFPGNVRELENVLERALALCDGKQIEAEDLQLTPSQESIGEDNSSFFGDKWPLQDYLDRVEKEAILEALQKTRFNRTAAAKLLGITFRAMRYRMERLGLNEPENN</sequence>
<keyword evidence="2" id="KW-0067">ATP-binding</keyword>
<dbReference type="PRINTS" id="PR01590">
    <property type="entry name" value="HTHFIS"/>
</dbReference>
<evidence type="ECO:0000256" key="1">
    <source>
        <dbReference type="ARBA" id="ARBA00022741"/>
    </source>
</evidence>
<feature type="domain" description="Sigma-54 factor interaction" evidence="7">
    <location>
        <begin position="146"/>
        <end position="375"/>
    </location>
</feature>
<evidence type="ECO:0000313" key="10">
    <source>
        <dbReference type="Proteomes" id="UP001165395"/>
    </source>
</evidence>
<dbReference type="SUPFAM" id="SSF52172">
    <property type="entry name" value="CheY-like"/>
    <property type="match status" value="1"/>
</dbReference>
<dbReference type="InterPro" id="IPR027417">
    <property type="entry name" value="P-loop_NTPase"/>
</dbReference>
<keyword evidence="6" id="KW-0597">Phosphoprotein</keyword>
<gene>
    <name evidence="9" type="ORF">LIN78_08110</name>
</gene>
<dbReference type="PANTHER" id="PTHR32071:SF100">
    <property type="entry name" value="RESPONSE REGULATOR PROTEIN PILR"/>
    <property type="match status" value="1"/>
</dbReference>
<dbReference type="InterPro" id="IPR025944">
    <property type="entry name" value="Sigma_54_int_dom_CS"/>
</dbReference>
<dbReference type="Gene3D" id="1.10.10.60">
    <property type="entry name" value="Homeodomain-like"/>
    <property type="match status" value="1"/>
</dbReference>
<dbReference type="Pfam" id="PF00158">
    <property type="entry name" value="Sigma54_activat"/>
    <property type="match status" value="1"/>
</dbReference>
<dbReference type="SUPFAM" id="SSF46689">
    <property type="entry name" value="Homeodomain-like"/>
    <property type="match status" value="1"/>
</dbReference>
<dbReference type="PROSITE" id="PS00676">
    <property type="entry name" value="SIGMA54_INTERACT_2"/>
    <property type="match status" value="1"/>
</dbReference>
<keyword evidence="3" id="KW-0805">Transcription regulation</keyword>
<dbReference type="Pfam" id="PF25601">
    <property type="entry name" value="AAA_lid_14"/>
    <property type="match status" value="1"/>
</dbReference>
<dbReference type="Pfam" id="PF00072">
    <property type="entry name" value="Response_reg"/>
    <property type="match status" value="1"/>
</dbReference>
<keyword evidence="5" id="KW-0804">Transcription</keyword>
<dbReference type="Gene3D" id="3.40.50.300">
    <property type="entry name" value="P-loop containing nucleotide triphosphate hydrolases"/>
    <property type="match status" value="1"/>
</dbReference>
<keyword evidence="1" id="KW-0547">Nucleotide-binding</keyword>
<dbReference type="InterPro" id="IPR001789">
    <property type="entry name" value="Sig_transdc_resp-reg_receiver"/>
</dbReference>
<keyword evidence="4" id="KW-0238">DNA-binding</keyword>
<dbReference type="Pfam" id="PF02954">
    <property type="entry name" value="HTH_8"/>
    <property type="match status" value="1"/>
</dbReference>
<dbReference type="Proteomes" id="UP001165395">
    <property type="component" value="Unassembled WGS sequence"/>
</dbReference>